<evidence type="ECO:0000313" key="1">
    <source>
        <dbReference type="EMBL" id="MBP0048350.1"/>
    </source>
</evidence>
<sequence length="214" mass="24351">MSTACPLCAASALYAIECRQRRYYRCETCALVHLEPAQRLSEADEKAVYDDHENAVDDPGYRRFLSRPFGEVLKRKPAPARGLDFGCGPGPALVAMAQEAGYTMAQYDKYYCPDEAVLGVEYDFITSTEVVEHLAEPLPILERLWSLLAPGGLLVLQTKRVLDDERFRAWHYRNDPTHITFFAQQSFDWLGQRWGVMPDYPHADVVVFTKPVNE</sequence>
<accession>A0ABS3Z9G7</accession>
<gene>
    <name evidence="1" type="ORF">H9C73_06345</name>
</gene>
<organism evidence="1 2">
    <name type="scientific">Marinobacterium alkalitolerans</name>
    <dbReference type="NCBI Taxonomy" id="1542925"/>
    <lineage>
        <taxon>Bacteria</taxon>
        <taxon>Pseudomonadati</taxon>
        <taxon>Pseudomonadota</taxon>
        <taxon>Gammaproteobacteria</taxon>
        <taxon>Oceanospirillales</taxon>
        <taxon>Oceanospirillaceae</taxon>
        <taxon>Marinobacterium</taxon>
    </lineage>
</organism>
<dbReference type="InterPro" id="IPR029063">
    <property type="entry name" value="SAM-dependent_MTases_sf"/>
</dbReference>
<dbReference type="Pfam" id="PF13489">
    <property type="entry name" value="Methyltransf_23"/>
    <property type="match status" value="1"/>
</dbReference>
<dbReference type="Proteomes" id="UP000810171">
    <property type="component" value="Unassembled WGS sequence"/>
</dbReference>
<keyword evidence="2" id="KW-1185">Reference proteome</keyword>
<dbReference type="SUPFAM" id="SSF53335">
    <property type="entry name" value="S-adenosyl-L-methionine-dependent methyltransferases"/>
    <property type="match status" value="1"/>
</dbReference>
<protein>
    <submittedName>
        <fullName evidence="1">Class I SAM-dependent methyltransferase</fullName>
    </submittedName>
</protein>
<dbReference type="RefSeq" id="WP_209286970.1">
    <property type="nucleotide sequence ID" value="NZ_JACVEW010000007.1"/>
</dbReference>
<dbReference type="EMBL" id="JACVEW010000007">
    <property type="protein sequence ID" value="MBP0048350.1"/>
    <property type="molecule type" value="Genomic_DNA"/>
</dbReference>
<name>A0ABS3Z9G7_9GAMM</name>
<dbReference type="Gene3D" id="3.40.50.150">
    <property type="entry name" value="Vaccinia Virus protein VP39"/>
    <property type="match status" value="2"/>
</dbReference>
<keyword evidence="1" id="KW-0808">Transferase</keyword>
<evidence type="ECO:0000313" key="2">
    <source>
        <dbReference type="Proteomes" id="UP000810171"/>
    </source>
</evidence>
<comment type="caution">
    <text evidence="1">The sequence shown here is derived from an EMBL/GenBank/DDBJ whole genome shotgun (WGS) entry which is preliminary data.</text>
</comment>
<keyword evidence="1" id="KW-0489">Methyltransferase</keyword>
<dbReference type="GO" id="GO:0008168">
    <property type="term" value="F:methyltransferase activity"/>
    <property type="evidence" value="ECO:0007669"/>
    <property type="project" value="UniProtKB-KW"/>
</dbReference>
<dbReference type="GO" id="GO:0032259">
    <property type="term" value="P:methylation"/>
    <property type="evidence" value="ECO:0007669"/>
    <property type="project" value="UniProtKB-KW"/>
</dbReference>
<proteinExistence type="predicted"/>
<reference evidence="1 2" key="1">
    <citation type="submission" date="2020-09" db="EMBL/GenBank/DDBJ databases">
        <authorList>
            <person name="Tanuku N.R.S."/>
        </authorList>
    </citation>
    <scope>NUCLEOTIDE SEQUENCE [LARGE SCALE GENOMIC DNA]</scope>
    <source>
        <strain evidence="1 2">AK62</strain>
    </source>
</reference>